<reference evidence="1" key="1">
    <citation type="submission" date="2022-07" db="EMBL/GenBank/DDBJ databases">
        <authorList>
            <person name="Trinca V."/>
            <person name="Uliana J.V.C."/>
            <person name="Torres T.T."/>
            <person name="Ward R.J."/>
            <person name="Monesi N."/>
        </authorList>
    </citation>
    <scope>NUCLEOTIDE SEQUENCE</scope>
    <source>
        <strain evidence="1">HSMRA1968</strain>
        <tissue evidence="1">Whole embryos</tissue>
    </source>
</reference>
<name>A0A9Q0RUE9_9DIPT</name>
<evidence type="ECO:0000313" key="2">
    <source>
        <dbReference type="Proteomes" id="UP001151699"/>
    </source>
</evidence>
<protein>
    <submittedName>
        <fullName evidence="1">Uncharacterized protein</fullName>
    </submittedName>
</protein>
<dbReference type="Proteomes" id="UP001151699">
    <property type="component" value="Unassembled WGS sequence"/>
</dbReference>
<dbReference type="OrthoDB" id="443524at2759"/>
<evidence type="ECO:0000313" key="1">
    <source>
        <dbReference type="EMBL" id="KAJ6625240.1"/>
    </source>
</evidence>
<dbReference type="EMBL" id="WJQU01003402">
    <property type="protein sequence ID" value="KAJ6625240.1"/>
    <property type="molecule type" value="Genomic_DNA"/>
</dbReference>
<dbReference type="AlphaFoldDB" id="A0A9Q0RUE9"/>
<sequence length="553" mass="63204">MLLRIGCRWSPIVNGLRKSQILQQSARSMLCMDTRIAPSNITKDESDVTTIIKSASTSSELLQAIKNDANRLSAEDTLTALTALFEHQKNASTSISRENIVSDRTFEKLCRSLKRNSPKMELNDVINALKILSYIGTGSKSEIMLSLLHLIKNQINDVSLAHLIFLSKMLPRLDRTPLVEALQIALPLLLQIQIGTKIDYENVSELTELLHFACEHRVSDQCVMNIVNSLILHGEDLSVEQSRSILWSLSDRSFRVNNANCEKLLENAMRAMKRNINREDHKELNTTVDRLIFKYLDDPSKNVKFYDEFLFNTCSDLVVENDLGFENATCLQKEFNKIGFINFKMLNYIIKEVYKYPDLLIEGHQTNVIAFITSLTYANLKSDDLQKIKSIILKSNFLTKNHSLKLQWHRISTELLSLGIECPRIWDIVFSSHFMKLHLQKNKQKFVLRTVQLYQALKVLTDYNVDDKISENLLADVLKMLPTDSKSITPLHKCVEAAFGGESFVYRNVTTELCHLLDNVIVFDKSTLEPIPIEGDRFNVRYNDIPLGSATKQ</sequence>
<organism evidence="1 2">
    <name type="scientific">Pseudolycoriella hygida</name>
    <dbReference type="NCBI Taxonomy" id="35572"/>
    <lineage>
        <taxon>Eukaryota</taxon>
        <taxon>Metazoa</taxon>
        <taxon>Ecdysozoa</taxon>
        <taxon>Arthropoda</taxon>
        <taxon>Hexapoda</taxon>
        <taxon>Insecta</taxon>
        <taxon>Pterygota</taxon>
        <taxon>Neoptera</taxon>
        <taxon>Endopterygota</taxon>
        <taxon>Diptera</taxon>
        <taxon>Nematocera</taxon>
        <taxon>Sciaroidea</taxon>
        <taxon>Sciaridae</taxon>
        <taxon>Pseudolycoriella</taxon>
    </lineage>
</organism>
<accession>A0A9Q0RUE9</accession>
<keyword evidence="2" id="KW-1185">Reference proteome</keyword>
<comment type="caution">
    <text evidence="1">The sequence shown here is derived from an EMBL/GenBank/DDBJ whole genome shotgun (WGS) entry which is preliminary data.</text>
</comment>
<gene>
    <name evidence="1" type="ORF">Bhyg_16521</name>
</gene>
<proteinExistence type="predicted"/>
<feature type="non-terminal residue" evidence="1">
    <location>
        <position position="553"/>
    </location>
</feature>